<name>A0A6C0KV23_9ZZZZ</name>
<dbReference type="AlphaFoldDB" id="A0A6C0KV23"/>
<dbReference type="EMBL" id="MN740992">
    <property type="protein sequence ID" value="QHU21815.1"/>
    <property type="molecule type" value="Genomic_DNA"/>
</dbReference>
<proteinExistence type="predicted"/>
<evidence type="ECO:0000313" key="1">
    <source>
        <dbReference type="EMBL" id="QHU21815.1"/>
    </source>
</evidence>
<sequence>MSLPNPVRAIDLSNRFKHSDNHVYKSSSPCVLALDNSYLVVIRCNYVPHFYERTLTQIMELDLNFAIVKQSVLSICEEDIRIFKHGDIIYYMGINKYWDSAHRYAVVAGIWTGFEINNTIPVRVMFDTHYTNEKNWAFFSLKGDLRVVYQWYPLKICRLDFDSNELHLLITRPMPDSFERFCGSSCGVTIENEIWFTVHLQDNRAYKHAFVIFDKDMNLLRYSEPVGLIISRSFSYGLHIKNNRVLLGFSLNDYSTYIHEYTLEGLQTSLKWHTCVE</sequence>
<accession>A0A6C0KV23</accession>
<protein>
    <recommendedName>
        <fullName evidence="2">F-box associated domain-containing protein</fullName>
    </recommendedName>
</protein>
<reference evidence="1" key="1">
    <citation type="journal article" date="2020" name="Nature">
        <title>Giant virus diversity and host interactions through global metagenomics.</title>
        <authorList>
            <person name="Schulz F."/>
            <person name="Roux S."/>
            <person name="Paez-Espino D."/>
            <person name="Jungbluth S."/>
            <person name="Walsh D.A."/>
            <person name="Denef V.J."/>
            <person name="McMahon K.D."/>
            <person name="Konstantinidis K.T."/>
            <person name="Eloe-Fadrosh E.A."/>
            <person name="Kyrpides N.C."/>
            <person name="Woyke T."/>
        </authorList>
    </citation>
    <scope>NUCLEOTIDE SEQUENCE</scope>
    <source>
        <strain evidence="1">GVMAG-S-3300013286-35</strain>
    </source>
</reference>
<evidence type="ECO:0008006" key="2">
    <source>
        <dbReference type="Google" id="ProtNLM"/>
    </source>
</evidence>
<organism evidence="1">
    <name type="scientific">viral metagenome</name>
    <dbReference type="NCBI Taxonomy" id="1070528"/>
    <lineage>
        <taxon>unclassified sequences</taxon>
        <taxon>metagenomes</taxon>
        <taxon>organismal metagenomes</taxon>
    </lineage>
</organism>